<proteinExistence type="predicted"/>
<reference evidence="1 2" key="1">
    <citation type="journal article" date="2016" name="Nat. Commun.">
        <title>Thousands of microbial genomes shed light on interconnected biogeochemical processes in an aquifer system.</title>
        <authorList>
            <person name="Anantharaman K."/>
            <person name="Brown C.T."/>
            <person name="Hug L.A."/>
            <person name="Sharon I."/>
            <person name="Castelle C.J."/>
            <person name="Probst A.J."/>
            <person name="Thomas B.C."/>
            <person name="Singh A."/>
            <person name="Wilkins M.J."/>
            <person name="Karaoz U."/>
            <person name="Brodie E.L."/>
            <person name="Williams K.H."/>
            <person name="Hubbard S.S."/>
            <person name="Banfield J.F."/>
        </authorList>
    </citation>
    <scope>NUCLEOTIDE SEQUENCE [LARGE SCALE GENOMIC DNA]</scope>
</reference>
<gene>
    <name evidence="1" type="ORF">A3I41_01745</name>
</gene>
<organism evidence="1 2">
    <name type="scientific">Candidatus Uhrbacteria bacterium RIFCSPLOWO2_02_FULL_48_18</name>
    <dbReference type="NCBI Taxonomy" id="1802408"/>
    <lineage>
        <taxon>Bacteria</taxon>
        <taxon>Candidatus Uhriibacteriota</taxon>
    </lineage>
</organism>
<dbReference type="EMBL" id="MGEQ01000010">
    <property type="protein sequence ID" value="OGL86267.1"/>
    <property type="molecule type" value="Genomic_DNA"/>
</dbReference>
<evidence type="ECO:0000313" key="1">
    <source>
        <dbReference type="EMBL" id="OGL86267.1"/>
    </source>
</evidence>
<name>A0A1F7V853_9BACT</name>
<evidence type="ECO:0000313" key="2">
    <source>
        <dbReference type="Proteomes" id="UP000176593"/>
    </source>
</evidence>
<sequence length="238" mass="26884">MALLAQNLEFSAEHSDSLGPFTLDTIKAILLSKRLFRLVRSRPEVPMTAVIFRTSDSDCLEKQDFCDGKVHYSRTPASFFGEKKSVQADGPCDGSCKPESRMCDLRALLAKAQRDSLKNDDGRILPTVVELDETLYALFATGQPIKGVTFASFYAKRNSQSEDYCLGTLHVHWHESYDWHRERTPVTCATHTLTAVPCDGSCRKTTKLSGSEKRSLRKQERDRKVWEAEWRAKYGTPA</sequence>
<dbReference type="Proteomes" id="UP000176593">
    <property type="component" value="Unassembled WGS sequence"/>
</dbReference>
<protein>
    <submittedName>
        <fullName evidence="1">Uncharacterized protein</fullName>
    </submittedName>
</protein>
<comment type="caution">
    <text evidence="1">The sequence shown here is derived from an EMBL/GenBank/DDBJ whole genome shotgun (WGS) entry which is preliminary data.</text>
</comment>
<dbReference type="AlphaFoldDB" id="A0A1F7V853"/>
<accession>A0A1F7V853</accession>